<gene>
    <name evidence="2" type="ORF">BSL78_20981</name>
</gene>
<feature type="region of interest" description="Disordered" evidence="1">
    <location>
        <begin position="63"/>
        <end position="161"/>
    </location>
</feature>
<evidence type="ECO:0000256" key="1">
    <source>
        <dbReference type="SAM" id="MobiDB-lite"/>
    </source>
</evidence>
<organism evidence="2 3">
    <name type="scientific">Stichopus japonicus</name>
    <name type="common">Sea cucumber</name>
    <dbReference type="NCBI Taxonomy" id="307972"/>
    <lineage>
        <taxon>Eukaryota</taxon>
        <taxon>Metazoa</taxon>
        <taxon>Echinodermata</taxon>
        <taxon>Eleutherozoa</taxon>
        <taxon>Echinozoa</taxon>
        <taxon>Holothuroidea</taxon>
        <taxon>Aspidochirotacea</taxon>
        <taxon>Aspidochirotida</taxon>
        <taxon>Stichopodidae</taxon>
        <taxon>Apostichopus</taxon>
    </lineage>
</organism>
<name>A0A2G8K2F7_STIJA</name>
<dbReference type="EMBL" id="MRZV01000957">
    <property type="protein sequence ID" value="PIK42145.1"/>
    <property type="molecule type" value="Genomic_DNA"/>
</dbReference>
<protein>
    <submittedName>
        <fullName evidence="2">Uncharacterized protein</fullName>
    </submittedName>
</protein>
<evidence type="ECO:0000313" key="2">
    <source>
        <dbReference type="EMBL" id="PIK42145.1"/>
    </source>
</evidence>
<feature type="compositionally biased region" description="Low complexity" evidence="1">
    <location>
        <begin position="119"/>
        <end position="129"/>
    </location>
</feature>
<dbReference type="Proteomes" id="UP000230750">
    <property type="component" value="Unassembled WGS sequence"/>
</dbReference>
<proteinExistence type="predicted"/>
<accession>A0A2G8K2F7</accession>
<comment type="caution">
    <text evidence="2">The sequence shown here is derived from an EMBL/GenBank/DDBJ whole genome shotgun (WGS) entry which is preliminary data.</text>
</comment>
<feature type="compositionally biased region" description="Polar residues" evidence="1">
    <location>
        <begin position="70"/>
        <end position="82"/>
    </location>
</feature>
<evidence type="ECO:0000313" key="3">
    <source>
        <dbReference type="Proteomes" id="UP000230750"/>
    </source>
</evidence>
<dbReference type="AlphaFoldDB" id="A0A2G8K2F7"/>
<reference evidence="2 3" key="1">
    <citation type="journal article" date="2017" name="PLoS Biol.">
        <title>The sea cucumber genome provides insights into morphological evolution and visceral regeneration.</title>
        <authorList>
            <person name="Zhang X."/>
            <person name="Sun L."/>
            <person name="Yuan J."/>
            <person name="Sun Y."/>
            <person name="Gao Y."/>
            <person name="Zhang L."/>
            <person name="Li S."/>
            <person name="Dai H."/>
            <person name="Hamel J.F."/>
            <person name="Liu C."/>
            <person name="Yu Y."/>
            <person name="Liu S."/>
            <person name="Lin W."/>
            <person name="Guo K."/>
            <person name="Jin S."/>
            <person name="Xu P."/>
            <person name="Storey K.B."/>
            <person name="Huan P."/>
            <person name="Zhang T."/>
            <person name="Zhou Y."/>
            <person name="Zhang J."/>
            <person name="Lin C."/>
            <person name="Li X."/>
            <person name="Xing L."/>
            <person name="Huo D."/>
            <person name="Sun M."/>
            <person name="Wang L."/>
            <person name="Mercier A."/>
            <person name="Li F."/>
            <person name="Yang H."/>
            <person name="Xiang J."/>
        </authorList>
    </citation>
    <scope>NUCLEOTIDE SEQUENCE [LARGE SCALE GENOMIC DNA]</scope>
    <source>
        <strain evidence="2">Shaxun</strain>
        <tissue evidence="2">Muscle</tissue>
    </source>
</reference>
<keyword evidence="3" id="KW-1185">Reference proteome</keyword>
<sequence>MDQYLASLIIEMIYQQANPGIYYEYTIPLHKPSDVRGVGGDFVTDQEYDYSSYSYYEEGEVGLPDVADRNTGTFTANLPASTNPRVPPPSSNSRNPVQPGGAGYPSRYPAIGGQGRPQGPGQNPQGRPGSVVPIYEAVDTSSSSGVPGQFPHGKPGTSGPRYPPQGKPIYTLPIADTPQNPLLHNVPQDPTGSRGIQQSMSHCVDTIYLSPVDDDMCIQDWKPAAKIMACNTQPCPPT</sequence>